<evidence type="ECO:0000313" key="3">
    <source>
        <dbReference type="EMBL" id="EKJ73195.1"/>
    </source>
</evidence>
<feature type="compositionally biased region" description="Acidic residues" evidence="2">
    <location>
        <begin position="457"/>
        <end position="490"/>
    </location>
</feature>
<evidence type="ECO:0000313" key="4">
    <source>
        <dbReference type="Proteomes" id="UP000007978"/>
    </source>
</evidence>
<dbReference type="EMBL" id="AFNW01000183">
    <property type="protein sequence ID" value="EKJ73195.1"/>
    <property type="molecule type" value="Genomic_DNA"/>
</dbReference>
<dbReference type="Proteomes" id="UP000007978">
    <property type="component" value="Chromosome 2"/>
</dbReference>
<feature type="compositionally biased region" description="Basic residues" evidence="2">
    <location>
        <begin position="584"/>
        <end position="596"/>
    </location>
</feature>
<gene>
    <name evidence="3" type="ORF">FPSE_06619</name>
</gene>
<organism evidence="3 4">
    <name type="scientific">Fusarium pseudograminearum (strain CS3096)</name>
    <name type="common">Wheat and barley crown-rot fungus</name>
    <dbReference type="NCBI Taxonomy" id="1028729"/>
    <lineage>
        <taxon>Eukaryota</taxon>
        <taxon>Fungi</taxon>
        <taxon>Dikarya</taxon>
        <taxon>Ascomycota</taxon>
        <taxon>Pezizomycotina</taxon>
        <taxon>Sordariomycetes</taxon>
        <taxon>Hypocreomycetidae</taxon>
        <taxon>Hypocreales</taxon>
        <taxon>Nectriaceae</taxon>
        <taxon>Fusarium</taxon>
    </lineage>
</organism>
<protein>
    <submittedName>
        <fullName evidence="3">Uncharacterized protein</fullName>
    </submittedName>
</protein>
<dbReference type="OrthoDB" id="10439981at2759"/>
<feature type="compositionally biased region" description="Basic and acidic residues" evidence="2">
    <location>
        <begin position="599"/>
        <end position="609"/>
    </location>
</feature>
<dbReference type="HOGENOM" id="CLU_031207_0_0_1"/>
<proteinExistence type="predicted"/>
<feature type="region of interest" description="Disordered" evidence="2">
    <location>
        <begin position="1"/>
        <end position="134"/>
    </location>
</feature>
<accession>K3VZY2</accession>
<sequence length="609" mass="68913">MAASSKPGSPGARARKIKSQPTRASQKSNSSSSSPSPAPSDISTTKAVYETPASSFSELERDAFTSTSTGIPRRKLPPSNVRKDKLCDRPSSCSSKKKTSSDEEGPGSSNGKSGAREGKKLQNPEDPGIRSTGTNDLLQWLKDATAELEISRLGETIFQSFHEKLSEEIRMRCRAEEQLKFVSVTSEKEEALREHSKLKAHTQDLEEKLKKSQDEFKKLQETQDKRLVLLPEYQGVRECSSKDVQEQGRPHKDTGDVLNEREIYLENMWDEAAEQREAAMDQATVYERDMNVAMQKKDQLEIEKAELVERLERVKSNAFTQKLDLEKAEKESERHERENSVLMQDKDKLRMENAELVRKLESSESDAFRQKLDLERVKMESKQHERENITLKQENAELRKQLEAYKSESTKEQASQRDAMTQTELEIETIATSTEGTLGTFPDLTTGTIGDAATRENDEELNEVQVYEEDHPEEADEPHEDNQQSEEDKEQELREHDAIMKLSREKLERLVATDNDVAPDGDAEPDKTEQQDTSEQQNTNKPSAEEDRTVTRSPVHMVSAAQQDVAPAETVPEPPIATPIPNSQRRRGNKAQRRPRIPSTERRATPPSV</sequence>
<feature type="compositionally biased region" description="Polar residues" evidence="2">
    <location>
        <begin position="531"/>
        <end position="542"/>
    </location>
</feature>
<dbReference type="GeneID" id="20365237"/>
<name>K3VZY2_FUSPC</name>
<evidence type="ECO:0000256" key="1">
    <source>
        <dbReference type="SAM" id="Coils"/>
    </source>
</evidence>
<dbReference type="RefSeq" id="XP_009258012.1">
    <property type="nucleotide sequence ID" value="XM_009259737.1"/>
</dbReference>
<feature type="compositionally biased region" description="Polar residues" evidence="2">
    <location>
        <begin position="416"/>
        <end position="448"/>
    </location>
</feature>
<feature type="region of interest" description="Disordered" evidence="2">
    <location>
        <begin position="239"/>
        <end position="259"/>
    </location>
</feature>
<dbReference type="KEGG" id="fpu:FPSE_06619"/>
<comment type="caution">
    <text evidence="3">The sequence shown here is derived from an EMBL/GenBank/DDBJ whole genome shotgun (WGS) entry which is preliminary data.</text>
</comment>
<feature type="compositionally biased region" description="Basic and acidic residues" evidence="2">
    <location>
        <begin position="114"/>
        <end position="123"/>
    </location>
</feature>
<evidence type="ECO:0000256" key="2">
    <source>
        <dbReference type="SAM" id="MobiDB-lite"/>
    </source>
</evidence>
<dbReference type="AlphaFoldDB" id="K3VZY2"/>
<keyword evidence="1" id="KW-0175">Coiled coil</keyword>
<feature type="region of interest" description="Disordered" evidence="2">
    <location>
        <begin position="326"/>
        <end position="347"/>
    </location>
</feature>
<keyword evidence="4" id="KW-1185">Reference proteome</keyword>
<feature type="region of interest" description="Disordered" evidence="2">
    <location>
        <begin position="400"/>
        <end position="609"/>
    </location>
</feature>
<feature type="compositionally biased region" description="Low complexity" evidence="2">
    <location>
        <begin position="25"/>
        <end position="43"/>
    </location>
</feature>
<feature type="compositionally biased region" description="Basic and acidic residues" evidence="2">
    <location>
        <begin position="491"/>
        <end position="511"/>
    </location>
</feature>
<feature type="compositionally biased region" description="Basic and acidic residues" evidence="2">
    <location>
        <begin position="400"/>
        <end position="415"/>
    </location>
</feature>
<feature type="coiled-coil region" evidence="1">
    <location>
        <begin position="188"/>
        <end position="222"/>
    </location>
</feature>
<reference evidence="3 4" key="1">
    <citation type="journal article" date="2012" name="PLoS Pathog.">
        <title>Comparative pathogenomics reveals horizontally acquired novel virulence genes in fungi infecting cereal hosts.</title>
        <authorList>
            <person name="Gardiner D.M."/>
            <person name="McDonald M.C."/>
            <person name="Covarelli L."/>
            <person name="Solomon P.S."/>
            <person name="Rusu A.G."/>
            <person name="Marshall M."/>
            <person name="Kazan K."/>
            <person name="Chakraborty S."/>
            <person name="McDonald B.A."/>
            <person name="Manners J.M."/>
        </authorList>
    </citation>
    <scope>NUCLEOTIDE SEQUENCE [LARGE SCALE GENOMIC DNA]</scope>
    <source>
        <strain evidence="3 4">CS3096</strain>
    </source>
</reference>